<dbReference type="EMBL" id="UGYK01000002">
    <property type="protein sequence ID" value="SUI63825.1"/>
    <property type="molecule type" value="Genomic_DNA"/>
</dbReference>
<name>A0A380CAX8_SERMA</name>
<evidence type="ECO:0000313" key="2">
    <source>
        <dbReference type="Proteomes" id="UP000254765"/>
    </source>
</evidence>
<reference evidence="1 2" key="1">
    <citation type="submission" date="2018-06" db="EMBL/GenBank/DDBJ databases">
        <authorList>
            <consortium name="Pathogen Informatics"/>
            <person name="Doyle S."/>
        </authorList>
    </citation>
    <scope>NUCLEOTIDE SEQUENCE [LARGE SCALE GENOMIC DNA]</scope>
    <source>
        <strain evidence="1 2">NCTC10211</strain>
    </source>
</reference>
<protein>
    <submittedName>
        <fullName evidence="1">Uncharacterized protein</fullName>
    </submittedName>
</protein>
<proteinExistence type="predicted"/>
<evidence type="ECO:0000313" key="1">
    <source>
        <dbReference type="EMBL" id="SUI63825.1"/>
    </source>
</evidence>
<accession>A0A380CAX8</accession>
<organism evidence="1 2">
    <name type="scientific">Serratia marcescens</name>
    <dbReference type="NCBI Taxonomy" id="615"/>
    <lineage>
        <taxon>Bacteria</taxon>
        <taxon>Pseudomonadati</taxon>
        <taxon>Pseudomonadota</taxon>
        <taxon>Gammaproteobacteria</taxon>
        <taxon>Enterobacterales</taxon>
        <taxon>Yersiniaceae</taxon>
        <taxon>Serratia</taxon>
    </lineage>
</organism>
<dbReference type="Proteomes" id="UP000254765">
    <property type="component" value="Unassembled WGS sequence"/>
</dbReference>
<dbReference type="AlphaFoldDB" id="A0A380CAX8"/>
<sequence length="42" mass="4554">MTNIHFCQRNAIQRRSAIDIPDGTKYLTTSGFKSQGGSPANA</sequence>
<gene>
    <name evidence="1" type="ORF">NCTC10211_03931</name>
</gene>